<organism evidence="2 3">
    <name type="scientific">Chryseobacterium turcicum</name>
    <dbReference type="NCBI Taxonomy" id="2898076"/>
    <lineage>
        <taxon>Bacteria</taxon>
        <taxon>Pseudomonadati</taxon>
        <taxon>Bacteroidota</taxon>
        <taxon>Flavobacteriia</taxon>
        <taxon>Flavobacteriales</taxon>
        <taxon>Weeksellaceae</taxon>
        <taxon>Chryseobacterium group</taxon>
        <taxon>Chryseobacterium</taxon>
    </lineage>
</organism>
<feature type="signal peptide" evidence="1">
    <location>
        <begin position="1"/>
        <end position="25"/>
    </location>
</feature>
<evidence type="ECO:0000256" key="1">
    <source>
        <dbReference type="SAM" id="SignalP"/>
    </source>
</evidence>
<evidence type="ECO:0000313" key="2">
    <source>
        <dbReference type="EMBL" id="MCD1118686.1"/>
    </source>
</evidence>
<keyword evidence="3" id="KW-1185">Reference proteome</keyword>
<sequence length="211" mass="25230">MKKKITLFCLIFMLSFSLFKTQIKAEVLKNYEQIATQYEKKGDLLSAINVYYYISKNDTLESNKKSLQKIEILLPKCREILLKELQGKWELKKKFDLDYYSNIKYTKFIEIKDNKIIFYNRPEEIVSEINLENNPFSYNDFGGFPSLKLDKEIWTFSTRKVNREKRLRLRKHIDKNGNLIVLSDHRGVIIDDTEREIALKQEIDTYYVKSK</sequence>
<keyword evidence="1" id="KW-0732">Signal</keyword>
<dbReference type="EMBL" id="JAJNAY010000002">
    <property type="protein sequence ID" value="MCD1118686.1"/>
    <property type="molecule type" value="Genomic_DNA"/>
</dbReference>
<feature type="chain" id="PRO_5040186864" evidence="1">
    <location>
        <begin position="26"/>
        <end position="211"/>
    </location>
</feature>
<dbReference type="RefSeq" id="WP_230671770.1">
    <property type="nucleotide sequence ID" value="NZ_JAJNAY010000002.1"/>
</dbReference>
<accession>A0A9Q3V721</accession>
<dbReference type="Proteomes" id="UP001108025">
    <property type="component" value="Unassembled WGS sequence"/>
</dbReference>
<evidence type="ECO:0000313" key="3">
    <source>
        <dbReference type="Proteomes" id="UP001108025"/>
    </source>
</evidence>
<comment type="caution">
    <text evidence="2">The sequence shown here is derived from an EMBL/GenBank/DDBJ whole genome shotgun (WGS) entry which is preliminary data.</text>
</comment>
<gene>
    <name evidence="2" type="ORF">LO744_17740</name>
</gene>
<name>A0A9Q3V721_9FLAO</name>
<reference evidence="2" key="1">
    <citation type="submission" date="2021-11" db="EMBL/GenBank/DDBJ databases">
        <title>Description of novel Chryseobacterium species.</title>
        <authorList>
            <person name="Saticioglu I.B."/>
            <person name="Ay H."/>
            <person name="Altun S."/>
            <person name="Duman M."/>
        </authorList>
    </citation>
    <scope>NUCLEOTIDE SEQUENCE</scope>
    <source>
        <strain evidence="2">C-17</strain>
    </source>
</reference>
<protein>
    <submittedName>
        <fullName evidence="2">Uncharacterized protein</fullName>
    </submittedName>
</protein>
<dbReference type="AlphaFoldDB" id="A0A9Q3V721"/>
<proteinExistence type="predicted"/>